<evidence type="ECO:0000313" key="5">
    <source>
        <dbReference type="EMBL" id="CAB4221043.1"/>
    </source>
</evidence>
<dbReference type="EMBL" id="LR796758">
    <property type="protein sequence ID" value="CAB4164077.1"/>
    <property type="molecule type" value="Genomic_DNA"/>
</dbReference>
<dbReference type="GO" id="GO:0003677">
    <property type="term" value="F:DNA binding"/>
    <property type="evidence" value="ECO:0007669"/>
    <property type="project" value="InterPro"/>
</dbReference>
<protein>
    <submittedName>
        <fullName evidence="4">HNHc domain containing protein</fullName>
    </submittedName>
</protein>
<organism evidence="4">
    <name type="scientific">uncultured Caudovirales phage</name>
    <dbReference type="NCBI Taxonomy" id="2100421"/>
    <lineage>
        <taxon>Viruses</taxon>
        <taxon>Duplodnaviria</taxon>
        <taxon>Heunggongvirae</taxon>
        <taxon>Uroviricota</taxon>
        <taxon>Caudoviricetes</taxon>
        <taxon>Peduoviridae</taxon>
        <taxon>Maltschvirus</taxon>
        <taxon>Maltschvirus maltsch</taxon>
    </lineage>
</organism>
<evidence type="ECO:0000313" key="4">
    <source>
        <dbReference type="EMBL" id="CAB4186635.1"/>
    </source>
</evidence>
<dbReference type="Pfam" id="PF07460">
    <property type="entry name" value="NUMOD3"/>
    <property type="match status" value="1"/>
</dbReference>
<dbReference type="InterPro" id="IPR003615">
    <property type="entry name" value="HNH_nuc"/>
</dbReference>
<dbReference type="SMART" id="SM00496">
    <property type="entry name" value="IENR2"/>
    <property type="match status" value="1"/>
</dbReference>
<gene>
    <name evidence="4" type="ORF">UFOVP1146_13</name>
    <name evidence="5" type="ORF">UFOVP1638_132</name>
    <name evidence="2" type="ORF">UFOVP812_346</name>
    <name evidence="3" type="ORF">UFOVP818_219</name>
</gene>
<evidence type="ECO:0000259" key="1">
    <source>
        <dbReference type="SMART" id="SM00496"/>
    </source>
</evidence>
<evidence type="ECO:0000313" key="3">
    <source>
        <dbReference type="EMBL" id="CAB4165683.1"/>
    </source>
</evidence>
<feature type="domain" description="Nuclease associated modular" evidence="1">
    <location>
        <begin position="183"/>
        <end position="199"/>
    </location>
</feature>
<dbReference type="EMBL" id="LR797502">
    <property type="protein sequence ID" value="CAB4221043.1"/>
    <property type="molecule type" value="Genomic_DNA"/>
</dbReference>
<reference evidence="4" key="1">
    <citation type="submission" date="2020-05" db="EMBL/GenBank/DDBJ databases">
        <authorList>
            <person name="Chiriac C."/>
            <person name="Salcher M."/>
            <person name="Ghai R."/>
            <person name="Kavagutti S V."/>
        </authorList>
    </citation>
    <scope>NUCLEOTIDE SEQUENCE</scope>
</reference>
<dbReference type="CDD" id="cd00085">
    <property type="entry name" value="HNHc"/>
    <property type="match status" value="1"/>
</dbReference>
<proteinExistence type="predicted"/>
<dbReference type="EMBL" id="LR796776">
    <property type="protein sequence ID" value="CAB4165683.1"/>
    <property type="molecule type" value="Genomic_DNA"/>
</dbReference>
<dbReference type="EMBL" id="LR797099">
    <property type="protein sequence ID" value="CAB4186635.1"/>
    <property type="molecule type" value="Genomic_DNA"/>
</dbReference>
<name>A0A6J5R0Y9_9CAUD</name>
<accession>A0A6J5R0Y9</accession>
<sequence length="234" mass="27118">MLFTANKYTRWYYNIVDRATTRVLATDSHYEKHHIIPKSLGGNNSKDNLVKLLAREHFICHWLLTKITTGVNKKKMAYACKMMMHSNGKGQARYKITSRVYATLRQNLNAMLKDREFTDEWRAKLKVAARKRADNEDATTKQIRRDNMINANIARKGETRLATTGNKNHFYGKGFFGADNHFYGKKHSEETLAKMRIPRLKYVCQHCNTTVGGKSNYNRWHGNNCKLLIGEQNA</sequence>
<evidence type="ECO:0000313" key="2">
    <source>
        <dbReference type="EMBL" id="CAB4164077.1"/>
    </source>
</evidence>
<dbReference type="SUPFAM" id="SSF64496">
    <property type="entry name" value="DNA-binding domain of intron-encoded endonucleases"/>
    <property type="match status" value="1"/>
</dbReference>
<dbReference type="InterPro" id="IPR003611">
    <property type="entry name" value="NUMOD3"/>
</dbReference>